<protein>
    <submittedName>
        <fullName evidence="1">Uncharacterized protein</fullName>
    </submittedName>
</protein>
<comment type="caution">
    <text evidence="1">The sequence shown here is derived from an EMBL/GenBank/DDBJ whole genome shotgun (WGS) entry which is preliminary data.</text>
</comment>
<gene>
    <name evidence="1" type="ORF">SD77_0724</name>
</gene>
<evidence type="ECO:0000313" key="1">
    <source>
        <dbReference type="EMBL" id="KIL78123.1"/>
    </source>
</evidence>
<reference evidence="1 2" key="1">
    <citation type="submission" date="2015-01" db="EMBL/GenBank/DDBJ databases">
        <title>Genome Assembly of Bacillus badius MTCC 1458.</title>
        <authorList>
            <person name="Verma A."/>
            <person name="Khatri I."/>
            <person name="Mual P."/>
            <person name="Subramanian S."/>
            <person name="Krishnamurthi S."/>
        </authorList>
    </citation>
    <scope>NUCLEOTIDE SEQUENCE [LARGE SCALE GENOMIC DNA]</scope>
    <source>
        <strain evidence="1 2">MTCC 1458</strain>
    </source>
</reference>
<sequence>MGEYFESFFLTSSVLYHYPDVSALLIEMEGAQTPAGSPPALRKAKRLEWKSTASIHKQMKKDYGQTSIFNECISSLNDSKVSESLLLNVFFMVSMSTMRRWVIYSIKHTLFNFA</sequence>
<organism evidence="1 2">
    <name type="scientific">Bacillus badius</name>
    <dbReference type="NCBI Taxonomy" id="1455"/>
    <lineage>
        <taxon>Bacteria</taxon>
        <taxon>Bacillati</taxon>
        <taxon>Bacillota</taxon>
        <taxon>Bacilli</taxon>
        <taxon>Bacillales</taxon>
        <taxon>Bacillaceae</taxon>
        <taxon>Pseudobacillus</taxon>
    </lineage>
</organism>
<proteinExistence type="predicted"/>
<dbReference type="EMBL" id="JXLP01000010">
    <property type="protein sequence ID" value="KIL78123.1"/>
    <property type="molecule type" value="Genomic_DNA"/>
</dbReference>
<accession>A0ABR5AV90</accession>
<dbReference type="Proteomes" id="UP000031982">
    <property type="component" value="Unassembled WGS sequence"/>
</dbReference>
<keyword evidence="2" id="KW-1185">Reference proteome</keyword>
<name>A0ABR5AV90_BACBA</name>
<evidence type="ECO:0000313" key="2">
    <source>
        <dbReference type="Proteomes" id="UP000031982"/>
    </source>
</evidence>